<proteinExistence type="predicted"/>
<evidence type="ECO:0000256" key="1">
    <source>
        <dbReference type="ARBA" id="ARBA00004651"/>
    </source>
</evidence>
<keyword evidence="3 6" id="KW-0812">Transmembrane</keyword>
<feature type="transmembrane region" description="Helical" evidence="6">
    <location>
        <begin position="287"/>
        <end position="307"/>
    </location>
</feature>
<evidence type="ECO:0000256" key="4">
    <source>
        <dbReference type="ARBA" id="ARBA00022989"/>
    </source>
</evidence>
<feature type="transmembrane region" description="Helical" evidence="6">
    <location>
        <begin position="328"/>
        <end position="350"/>
    </location>
</feature>
<sequence>MNPFLLGLRLLAGSGRRSRVRFLLMTAGLSLGVACLAAGLSIPAILHAQDTRAAARDPQPLTEATEIRSTDVVAHAPPQEGYGAQLLRRVFIAAPAAGSPLVPPGIDRLPAPGELFASPQLRKELVRNPALSRFFPGRVVGTIAPAGLTGRDELFAYIGRTREQLPLGFPVSEFGGARAPYTTIDAESVTTLRFTLACVVLLPLVIFLSVCARLSGESRARRLAALRLVGLSARDTMRVNAGESVVAAFVGAVVGVGVYVGVNEVMARVGLPGLHWYPADGRPGWETVAWCVVGCPALAWGVGRFSARRAAKSPISVRRTGERRPPRKAGALLLVPGLGVIGGYCVLSVMGRDPSGGSASSLLVPGAVLLTGAGLVWGLAPITAWLAKRVAGAAKSLPLALAMRRTEVDPGASLRVVTGLVLLVFGASLTQGVLVELDQVSRRTDPLQEYRIELDQIDAAQRKALEGLPGVVDHVVSYRSWDPLDGSDVPQTSMVVATCAQLTAITRRSSGCVDGKVMQLRNTDSAFAYDPKPGERYAFALENGRKAMFAVPRERVDVRPWSVSVVASGALLVPPSLLPAGVAEADGALTLVSGADPVTVRKVLDGIGAVAPTAAVDPVGIVVESLAQLTVIRSLLAVGMVLGLVIGVAAFVVSVADRAMERRGQVAALALLGARAGTLRVVQVMQVVLPLAVGLGAALVTGWLAESSYLITGGGTVHWDWDALPLLFTCALGVLLVAGLASVPMVRRHVDPEHIRRD</sequence>
<evidence type="ECO:0000256" key="5">
    <source>
        <dbReference type="ARBA" id="ARBA00023136"/>
    </source>
</evidence>
<feature type="transmembrane region" description="Helical" evidence="6">
    <location>
        <begin position="725"/>
        <end position="746"/>
    </location>
</feature>
<evidence type="ECO:0000256" key="2">
    <source>
        <dbReference type="ARBA" id="ARBA00022475"/>
    </source>
</evidence>
<keyword evidence="2" id="KW-1003">Cell membrane</keyword>
<evidence type="ECO:0000256" key="6">
    <source>
        <dbReference type="SAM" id="Phobius"/>
    </source>
</evidence>
<feature type="transmembrane region" description="Helical" evidence="6">
    <location>
        <begin position="635"/>
        <end position="656"/>
    </location>
</feature>
<dbReference type="EMBL" id="BAABAJ010000036">
    <property type="protein sequence ID" value="GAA3943016.1"/>
    <property type="molecule type" value="Genomic_DNA"/>
</dbReference>
<gene>
    <name evidence="8" type="ORF">GCM10022244_58500</name>
</gene>
<evidence type="ECO:0000259" key="7">
    <source>
        <dbReference type="Pfam" id="PF02687"/>
    </source>
</evidence>
<feature type="transmembrane region" description="Helical" evidence="6">
    <location>
        <begin position="687"/>
        <end position="705"/>
    </location>
</feature>
<feature type="domain" description="ABC3 transporter permease C-terminal" evidence="7">
    <location>
        <begin position="195"/>
        <end position="314"/>
    </location>
</feature>
<feature type="transmembrane region" description="Helical" evidence="6">
    <location>
        <begin position="412"/>
        <end position="434"/>
    </location>
</feature>
<dbReference type="Pfam" id="PF02687">
    <property type="entry name" value="FtsX"/>
    <property type="match status" value="2"/>
</dbReference>
<accession>A0ABP7NEK4</accession>
<dbReference type="Proteomes" id="UP001501000">
    <property type="component" value="Unassembled WGS sequence"/>
</dbReference>
<evidence type="ECO:0000313" key="9">
    <source>
        <dbReference type="Proteomes" id="UP001501000"/>
    </source>
</evidence>
<feature type="transmembrane region" description="Helical" evidence="6">
    <location>
        <begin position="244"/>
        <end position="262"/>
    </location>
</feature>
<organism evidence="8 9">
    <name type="scientific">Streptomyces gulbargensis</name>
    <dbReference type="NCBI Taxonomy" id="364901"/>
    <lineage>
        <taxon>Bacteria</taxon>
        <taxon>Bacillati</taxon>
        <taxon>Actinomycetota</taxon>
        <taxon>Actinomycetes</taxon>
        <taxon>Kitasatosporales</taxon>
        <taxon>Streptomycetaceae</taxon>
        <taxon>Streptomyces</taxon>
    </lineage>
</organism>
<evidence type="ECO:0000256" key="3">
    <source>
        <dbReference type="ARBA" id="ARBA00022692"/>
    </source>
</evidence>
<protein>
    <submittedName>
        <fullName evidence="8">ABC transporter permease</fullName>
    </submittedName>
</protein>
<feature type="transmembrane region" description="Helical" evidence="6">
    <location>
        <begin position="362"/>
        <end position="387"/>
    </location>
</feature>
<keyword evidence="5 6" id="KW-0472">Membrane</keyword>
<reference evidence="9" key="1">
    <citation type="journal article" date="2019" name="Int. J. Syst. Evol. Microbiol.">
        <title>The Global Catalogue of Microorganisms (GCM) 10K type strain sequencing project: providing services to taxonomists for standard genome sequencing and annotation.</title>
        <authorList>
            <consortium name="The Broad Institute Genomics Platform"/>
            <consortium name="The Broad Institute Genome Sequencing Center for Infectious Disease"/>
            <person name="Wu L."/>
            <person name="Ma J."/>
        </authorList>
    </citation>
    <scope>NUCLEOTIDE SEQUENCE [LARGE SCALE GENOMIC DNA]</scope>
    <source>
        <strain evidence="9">JCM 16956</strain>
    </source>
</reference>
<feature type="domain" description="ABC3 transporter permease C-terminal" evidence="7">
    <location>
        <begin position="639"/>
        <end position="747"/>
    </location>
</feature>
<feature type="transmembrane region" description="Helical" evidence="6">
    <location>
        <begin position="192"/>
        <end position="212"/>
    </location>
</feature>
<evidence type="ECO:0000313" key="8">
    <source>
        <dbReference type="EMBL" id="GAA3943016.1"/>
    </source>
</evidence>
<name>A0ABP7NEK4_9ACTN</name>
<comment type="subcellular location">
    <subcellularLocation>
        <location evidence="1">Cell membrane</location>
        <topology evidence="1">Multi-pass membrane protein</topology>
    </subcellularLocation>
</comment>
<keyword evidence="9" id="KW-1185">Reference proteome</keyword>
<dbReference type="InterPro" id="IPR003838">
    <property type="entry name" value="ABC3_permease_C"/>
</dbReference>
<comment type="caution">
    <text evidence="8">The sequence shown here is derived from an EMBL/GenBank/DDBJ whole genome shotgun (WGS) entry which is preliminary data.</text>
</comment>
<keyword evidence="4 6" id="KW-1133">Transmembrane helix</keyword>